<dbReference type="VEuPathDB" id="FungiDB:ASPTUDRAFT_40423"/>
<feature type="transmembrane region" description="Helical" evidence="1">
    <location>
        <begin position="12"/>
        <end position="31"/>
    </location>
</feature>
<evidence type="ECO:0000256" key="1">
    <source>
        <dbReference type="SAM" id="Phobius"/>
    </source>
</evidence>
<dbReference type="EMBL" id="KV878187">
    <property type="protein sequence ID" value="OJI87265.1"/>
    <property type="molecule type" value="Genomic_DNA"/>
</dbReference>
<keyword evidence="3" id="KW-1185">Reference proteome</keyword>
<keyword evidence="1" id="KW-0812">Transmembrane</keyword>
<feature type="non-terminal residue" evidence="2">
    <location>
        <position position="72"/>
    </location>
</feature>
<reference evidence="3" key="1">
    <citation type="journal article" date="2017" name="Genome Biol.">
        <title>Comparative genomics reveals high biological diversity and specific adaptations in the industrially and medically important fungal genus Aspergillus.</title>
        <authorList>
            <person name="de Vries R.P."/>
            <person name="Riley R."/>
            <person name="Wiebenga A."/>
            <person name="Aguilar-Osorio G."/>
            <person name="Amillis S."/>
            <person name="Uchima C.A."/>
            <person name="Anderluh G."/>
            <person name="Asadollahi M."/>
            <person name="Askin M."/>
            <person name="Barry K."/>
            <person name="Battaglia E."/>
            <person name="Bayram O."/>
            <person name="Benocci T."/>
            <person name="Braus-Stromeyer S.A."/>
            <person name="Caldana C."/>
            <person name="Canovas D."/>
            <person name="Cerqueira G.C."/>
            <person name="Chen F."/>
            <person name="Chen W."/>
            <person name="Choi C."/>
            <person name="Clum A."/>
            <person name="Dos Santos R.A."/>
            <person name="Damasio A.R."/>
            <person name="Diallinas G."/>
            <person name="Emri T."/>
            <person name="Fekete E."/>
            <person name="Flipphi M."/>
            <person name="Freyberg S."/>
            <person name="Gallo A."/>
            <person name="Gournas C."/>
            <person name="Habgood R."/>
            <person name="Hainaut M."/>
            <person name="Harispe M.L."/>
            <person name="Henrissat B."/>
            <person name="Hilden K.S."/>
            <person name="Hope R."/>
            <person name="Hossain A."/>
            <person name="Karabika E."/>
            <person name="Karaffa L."/>
            <person name="Karanyi Z."/>
            <person name="Krasevec N."/>
            <person name="Kuo A."/>
            <person name="Kusch H."/>
            <person name="LaButti K."/>
            <person name="Lagendijk E.L."/>
            <person name="Lapidus A."/>
            <person name="Levasseur A."/>
            <person name="Lindquist E."/>
            <person name="Lipzen A."/>
            <person name="Logrieco A.F."/>
            <person name="MacCabe A."/>
            <person name="Maekelae M.R."/>
            <person name="Malavazi I."/>
            <person name="Melin P."/>
            <person name="Meyer V."/>
            <person name="Mielnichuk N."/>
            <person name="Miskei M."/>
            <person name="Molnar A.P."/>
            <person name="Mule G."/>
            <person name="Ngan C.Y."/>
            <person name="Orejas M."/>
            <person name="Orosz E."/>
            <person name="Ouedraogo J.P."/>
            <person name="Overkamp K.M."/>
            <person name="Park H.-S."/>
            <person name="Perrone G."/>
            <person name="Piumi F."/>
            <person name="Punt P.J."/>
            <person name="Ram A.F."/>
            <person name="Ramon A."/>
            <person name="Rauscher S."/>
            <person name="Record E."/>
            <person name="Riano-Pachon D.M."/>
            <person name="Robert V."/>
            <person name="Roehrig J."/>
            <person name="Ruller R."/>
            <person name="Salamov A."/>
            <person name="Salih N.S."/>
            <person name="Samson R.A."/>
            <person name="Sandor E."/>
            <person name="Sanguinetti M."/>
            <person name="Schuetze T."/>
            <person name="Sepcic K."/>
            <person name="Shelest E."/>
            <person name="Sherlock G."/>
            <person name="Sophianopoulou V."/>
            <person name="Squina F.M."/>
            <person name="Sun H."/>
            <person name="Susca A."/>
            <person name="Todd R.B."/>
            <person name="Tsang A."/>
            <person name="Unkles S.E."/>
            <person name="van de Wiele N."/>
            <person name="van Rossen-Uffink D."/>
            <person name="Oliveira J.V."/>
            <person name="Vesth T.C."/>
            <person name="Visser J."/>
            <person name="Yu J.-H."/>
            <person name="Zhou M."/>
            <person name="Andersen M.R."/>
            <person name="Archer D.B."/>
            <person name="Baker S.E."/>
            <person name="Benoit I."/>
            <person name="Brakhage A.A."/>
            <person name="Braus G.H."/>
            <person name="Fischer R."/>
            <person name="Frisvad J.C."/>
            <person name="Goldman G.H."/>
            <person name="Houbraken J."/>
            <person name="Oakley B."/>
            <person name="Pocsi I."/>
            <person name="Scazzocchio C."/>
            <person name="Seiboth B."/>
            <person name="vanKuyk P.A."/>
            <person name="Wortman J."/>
            <person name="Dyer P.S."/>
            <person name="Grigoriev I.V."/>
        </authorList>
    </citation>
    <scope>NUCLEOTIDE SEQUENCE [LARGE SCALE GENOMIC DNA]</scope>
    <source>
        <strain evidence="3">CBS 134.48</strain>
    </source>
</reference>
<name>A0A1L9NDC2_ASPTC</name>
<evidence type="ECO:0000313" key="3">
    <source>
        <dbReference type="Proteomes" id="UP000184304"/>
    </source>
</evidence>
<keyword evidence="1" id="KW-0472">Membrane</keyword>
<evidence type="ECO:0000313" key="2">
    <source>
        <dbReference type="EMBL" id="OJI87265.1"/>
    </source>
</evidence>
<sequence length="72" mass="8060">MQLMTLSRNTSVIVSIVYLPQVGACVAINTWTQAIRIFLRSAKTAKVVHWQEYIMRGVEAEAVGPELKVRSV</sequence>
<protein>
    <submittedName>
        <fullName evidence="2">Uncharacterized protein</fullName>
    </submittedName>
</protein>
<organism evidence="2 3">
    <name type="scientific">Aspergillus tubingensis (strain CBS 134.48)</name>
    <dbReference type="NCBI Taxonomy" id="767770"/>
    <lineage>
        <taxon>Eukaryota</taxon>
        <taxon>Fungi</taxon>
        <taxon>Dikarya</taxon>
        <taxon>Ascomycota</taxon>
        <taxon>Pezizomycotina</taxon>
        <taxon>Eurotiomycetes</taxon>
        <taxon>Eurotiomycetidae</taxon>
        <taxon>Eurotiales</taxon>
        <taxon>Aspergillaceae</taxon>
        <taxon>Aspergillus</taxon>
        <taxon>Aspergillus subgen. Circumdati</taxon>
    </lineage>
</organism>
<dbReference type="Proteomes" id="UP000184304">
    <property type="component" value="Unassembled WGS sequence"/>
</dbReference>
<keyword evidence="1" id="KW-1133">Transmembrane helix</keyword>
<gene>
    <name evidence="2" type="ORF">ASPTUDRAFT_40423</name>
</gene>
<dbReference type="AlphaFoldDB" id="A0A1L9NDC2"/>
<proteinExistence type="predicted"/>
<accession>A0A1L9NDC2</accession>